<accession>A0A812BHR2</accession>
<keyword evidence="1" id="KW-0472">Membrane</keyword>
<dbReference type="Proteomes" id="UP000597762">
    <property type="component" value="Unassembled WGS sequence"/>
</dbReference>
<reference evidence="2" key="1">
    <citation type="submission" date="2021-01" db="EMBL/GenBank/DDBJ databases">
        <authorList>
            <person name="Li R."/>
            <person name="Bekaert M."/>
        </authorList>
    </citation>
    <scope>NUCLEOTIDE SEQUENCE</scope>
    <source>
        <strain evidence="2">Farmed</strain>
    </source>
</reference>
<comment type="caution">
    <text evidence="2">The sequence shown here is derived from an EMBL/GenBank/DDBJ whole genome shotgun (WGS) entry which is preliminary data.</text>
</comment>
<proteinExistence type="predicted"/>
<sequence>MCSSILPLLHTPVFYPPPSVTSTLSFPVHHLDISNSFKSFFTASQPFYIFPSPSFTSRRPPLTSSRTSPPPFARSSSSVLYNYTIHTLFFIFIFSSSPLLLNLPHLIFILLLHLLLLSSSLRPFLLLLSLILHLLLRADHVYSSTPLTSSFASSSPFDIFSSSFLYSYISPFVLIIFILLLPLLLRLLLPHPSIFSPPPFSTPIPPSSC</sequence>
<feature type="transmembrane region" description="Helical" evidence="1">
    <location>
        <begin position="165"/>
        <end position="189"/>
    </location>
</feature>
<gene>
    <name evidence="2" type="ORF">SPHA_17811</name>
</gene>
<dbReference type="AlphaFoldDB" id="A0A812BHR2"/>
<name>A0A812BHR2_ACAPH</name>
<feature type="transmembrane region" description="Helical" evidence="1">
    <location>
        <begin position="80"/>
        <end position="101"/>
    </location>
</feature>
<evidence type="ECO:0000256" key="1">
    <source>
        <dbReference type="SAM" id="Phobius"/>
    </source>
</evidence>
<dbReference type="EMBL" id="CAHIKZ030000636">
    <property type="protein sequence ID" value="CAE1230574.1"/>
    <property type="molecule type" value="Genomic_DNA"/>
</dbReference>
<keyword evidence="3" id="KW-1185">Reference proteome</keyword>
<evidence type="ECO:0000313" key="2">
    <source>
        <dbReference type="EMBL" id="CAE1230574.1"/>
    </source>
</evidence>
<evidence type="ECO:0000313" key="3">
    <source>
        <dbReference type="Proteomes" id="UP000597762"/>
    </source>
</evidence>
<feature type="transmembrane region" description="Helical" evidence="1">
    <location>
        <begin position="108"/>
        <end position="136"/>
    </location>
</feature>
<keyword evidence="1" id="KW-1133">Transmembrane helix</keyword>
<organism evidence="2 3">
    <name type="scientific">Acanthosepion pharaonis</name>
    <name type="common">Pharaoh cuttlefish</name>
    <name type="synonym">Sepia pharaonis</name>
    <dbReference type="NCBI Taxonomy" id="158019"/>
    <lineage>
        <taxon>Eukaryota</taxon>
        <taxon>Metazoa</taxon>
        <taxon>Spiralia</taxon>
        <taxon>Lophotrochozoa</taxon>
        <taxon>Mollusca</taxon>
        <taxon>Cephalopoda</taxon>
        <taxon>Coleoidea</taxon>
        <taxon>Decapodiformes</taxon>
        <taxon>Sepiida</taxon>
        <taxon>Sepiina</taxon>
        <taxon>Sepiidae</taxon>
        <taxon>Acanthosepion</taxon>
    </lineage>
</organism>
<protein>
    <submittedName>
        <fullName evidence="2">Uncharacterized protein</fullName>
    </submittedName>
</protein>
<keyword evidence="1" id="KW-0812">Transmembrane</keyword>